<organism evidence="3 4">
    <name type="scientific">Actinoplanes campanulatus</name>
    <dbReference type="NCBI Taxonomy" id="113559"/>
    <lineage>
        <taxon>Bacteria</taxon>
        <taxon>Bacillati</taxon>
        <taxon>Actinomycetota</taxon>
        <taxon>Actinomycetes</taxon>
        <taxon>Micromonosporales</taxon>
        <taxon>Micromonosporaceae</taxon>
        <taxon>Actinoplanes</taxon>
    </lineage>
</organism>
<dbReference type="SUPFAM" id="SSF52402">
    <property type="entry name" value="Adenine nucleotide alpha hydrolases-like"/>
    <property type="match status" value="1"/>
</dbReference>
<keyword evidence="4" id="KW-1185">Reference proteome</keyword>
<evidence type="ECO:0000313" key="3">
    <source>
        <dbReference type="EMBL" id="MBB3101518.1"/>
    </source>
</evidence>
<comment type="caution">
    <text evidence="3">The sequence shown here is derived from an EMBL/GenBank/DDBJ whole genome shotgun (WGS) entry which is preliminary data.</text>
</comment>
<dbReference type="Gene3D" id="3.40.50.620">
    <property type="entry name" value="HUPs"/>
    <property type="match status" value="1"/>
</dbReference>
<dbReference type="AlphaFoldDB" id="A0A7W5ASC7"/>
<gene>
    <name evidence="3" type="ORF">FHR83_009247</name>
</gene>
<evidence type="ECO:0000259" key="2">
    <source>
        <dbReference type="Pfam" id="PF00582"/>
    </source>
</evidence>
<proteinExistence type="inferred from homology"/>
<dbReference type="Proteomes" id="UP000590749">
    <property type="component" value="Unassembled WGS sequence"/>
</dbReference>
<dbReference type="InterPro" id="IPR006016">
    <property type="entry name" value="UspA"/>
</dbReference>
<name>A0A7W5ASC7_9ACTN</name>
<dbReference type="EMBL" id="JACHXF010000039">
    <property type="protein sequence ID" value="MBB3101518.1"/>
    <property type="molecule type" value="Genomic_DNA"/>
</dbReference>
<comment type="similarity">
    <text evidence="1">Belongs to the universal stress protein A family.</text>
</comment>
<dbReference type="InterPro" id="IPR014729">
    <property type="entry name" value="Rossmann-like_a/b/a_fold"/>
</dbReference>
<reference evidence="3 4" key="1">
    <citation type="submission" date="2020-08" db="EMBL/GenBank/DDBJ databases">
        <title>Genomic Encyclopedia of Type Strains, Phase III (KMG-III): the genomes of soil and plant-associated and newly described type strains.</title>
        <authorList>
            <person name="Whitman W."/>
        </authorList>
    </citation>
    <scope>NUCLEOTIDE SEQUENCE [LARGE SCALE GENOMIC DNA]</scope>
    <source>
        <strain evidence="3 4">CECT 3287</strain>
    </source>
</reference>
<dbReference type="PRINTS" id="PR01438">
    <property type="entry name" value="UNVRSLSTRESS"/>
</dbReference>
<dbReference type="InterPro" id="IPR006015">
    <property type="entry name" value="Universal_stress_UspA"/>
</dbReference>
<feature type="domain" description="UspA" evidence="2">
    <location>
        <begin position="5"/>
        <end position="54"/>
    </location>
</feature>
<evidence type="ECO:0000313" key="4">
    <source>
        <dbReference type="Proteomes" id="UP000590749"/>
    </source>
</evidence>
<protein>
    <submittedName>
        <fullName evidence="3">Nucleotide-binding universal stress UspA family protein</fullName>
    </submittedName>
</protein>
<evidence type="ECO:0000256" key="1">
    <source>
        <dbReference type="ARBA" id="ARBA00008791"/>
    </source>
</evidence>
<dbReference type="Pfam" id="PF00582">
    <property type="entry name" value="Usp"/>
    <property type="match status" value="1"/>
</dbReference>
<sequence length="63" mass="6400">MSHDSAGSVLIEVSHGTQLIVVGSHGHGLVTGTILGSTSLQLLHHADCPVLAVRPGPNNGRTP</sequence>
<accession>A0A7W5ASC7</accession>